<accession>M3AEX6</accession>
<evidence type="ECO:0000256" key="2">
    <source>
        <dbReference type="SAM" id="MobiDB-lite"/>
    </source>
</evidence>
<sequence>MTTDKPGAGHNSGDDEQQTTRIGGIAAEALRSFIERIERLHEEKKALEGDLKDVYAQCKSQGFDTKIIKRLIALRRIDPQAREEGAQLLALYAAAIGEQLPLNL</sequence>
<feature type="coiled-coil region" evidence="1">
    <location>
        <begin position="30"/>
        <end position="57"/>
    </location>
</feature>
<keyword evidence="5" id="KW-1185">Reference proteome</keyword>
<dbReference type="STRING" id="1244869.H261_03353"/>
<organism evidence="4 5">
    <name type="scientific">Paramagnetospirillum caucaseum</name>
    <dbReference type="NCBI Taxonomy" id="1244869"/>
    <lineage>
        <taxon>Bacteria</taxon>
        <taxon>Pseudomonadati</taxon>
        <taxon>Pseudomonadota</taxon>
        <taxon>Alphaproteobacteria</taxon>
        <taxon>Rhodospirillales</taxon>
        <taxon>Magnetospirillaceae</taxon>
        <taxon>Paramagnetospirillum</taxon>
    </lineage>
</organism>
<dbReference type="eggNOG" id="COG3750">
    <property type="taxonomic scope" value="Bacteria"/>
</dbReference>
<dbReference type="PATRIC" id="fig|1244869.3.peg.670"/>
<dbReference type="AlphaFoldDB" id="M3AEX6"/>
<name>M3AEX6_9PROT</name>
<evidence type="ECO:0000256" key="1">
    <source>
        <dbReference type="SAM" id="Coils"/>
    </source>
</evidence>
<dbReference type="GO" id="GO:0003677">
    <property type="term" value="F:DNA binding"/>
    <property type="evidence" value="ECO:0007669"/>
    <property type="project" value="InterPro"/>
</dbReference>
<feature type="domain" description="GapR-like DNA-binding" evidence="3">
    <location>
        <begin position="26"/>
        <end position="97"/>
    </location>
</feature>
<reference evidence="4 5" key="1">
    <citation type="journal article" date="2014" name="Genome Announc.">
        <title>Draft Genome Sequence of Magnetospirillum sp. Strain SO-1, a Freshwater Magnetotactic Bacterium Isolated from the Ol'khovka River, Russia.</title>
        <authorList>
            <person name="Grouzdev D.S."/>
            <person name="Dziuba M.V."/>
            <person name="Sukhacheva M.S."/>
            <person name="Mardanov A.V."/>
            <person name="Beletskiy A.V."/>
            <person name="Kuznetsov B.B."/>
            <person name="Skryabin K.G."/>
        </authorList>
    </citation>
    <scope>NUCLEOTIDE SEQUENCE [LARGE SCALE GENOMIC DNA]</scope>
    <source>
        <strain evidence="4 5">SO-1</strain>
    </source>
</reference>
<gene>
    <name evidence="4" type="ORF">H261_03353</name>
</gene>
<dbReference type="OrthoDB" id="9813793at2"/>
<feature type="region of interest" description="Disordered" evidence="2">
    <location>
        <begin position="1"/>
        <end position="21"/>
    </location>
</feature>
<protein>
    <recommendedName>
        <fullName evidence="3">GapR-like DNA-binding domain-containing protein</fullName>
    </recommendedName>
</protein>
<proteinExistence type="predicted"/>
<dbReference type="RefSeq" id="WP_008614289.1">
    <property type="nucleotide sequence ID" value="NZ_AONQ01000005.1"/>
</dbReference>
<keyword evidence="1" id="KW-0175">Coiled coil</keyword>
<evidence type="ECO:0000313" key="5">
    <source>
        <dbReference type="Proteomes" id="UP000011744"/>
    </source>
</evidence>
<dbReference type="EMBL" id="AONQ01000005">
    <property type="protein sequence ID" value="EME71413.1"/>
    <property type="molecule type" value="Genomic_DNA"/>
</dbReference>
<dbReference type="Pfam" id="PF10073">
    <property type="entry name" value="GapR_DNA-bd"/>
    <property type="match status" value="1"/>
</dbReference>
<dbReference type="Proteomes" id="UP000011744">
    <property type="component" value="Unassembled WGS sequence"/>
</dbReference>
<evidence type="ECO:0000313" key="4">
    <source>
        <dbReference type="EMBL" id="EME71413.1"/>
    </source>
</evidence>
<comment type="caution">
    <text evidence="4">The sequence shown here is derived from an EMBL/GenBank/DDBJ whole genome shotgun (WGS) entry which is preliminary data.</text>
</comment>
<dbReference type="InterPro" id="IPR046367">
    <property type="entry name" value="GapR-like_DNA-bd"/>
</dbReference>
<evidence type="ECO:0000259" key="3">
    <source>
        <dbReference type="Pfam" id="PF10073"/>
    </source>
</evidence>